<dbReference type="Pfam" id="PF13424">
    <property type="entry name" value="TPR_12"/>
    <property type="match status" value="2"/>
</dbReference>
<dbReference type="SUPFAM" id="SSF48452">
    <property type="entry name" value="TPR-like"/>
    <property type="match status" value="1"/>
</dbReference>
<evidence type="ECO:0000256" key="2">
    <source>
        <dbReference type="ARBA" id="ARBA00022803"/>
    </source>
</evidence>
<feature type="repeat" description="TPR" evidence="3">
    <location>
        <begin position="413"/>
        <end position="446"/>
    </location>
</feature>
<keyword evidence="2 3" id="KW-0802">TPR repeat</keyword>
<keyword evidence="6" id="KW-1185">Reference proteome</keyword>
<feature type="region of interest" description="Disordered" evidence="4">
    <location>
        <begin position="682"/>
        <end position="710"/>
    </location>
</feature>
<dbReference type="Gene3D" id="1.25.40.10">
    <property type="entry name" value="Tetratricopeptide repeat domain"/>
    <property type="match status" value="2"/>
</dbReference>
<evidence type="ECO:0000313" key="6">
    <source>
        <dbReference type="Proteomes" id="UP001642464"/>
    </source>
</evidence>
<keyword evidence="1" id="KW-0677">Repeat</keyword>
<dbReference type="EMBL" id="CAXAMM010004017">
    <property type="protein sequence ID" value="CAK9002157.1"/>
    <property type="molecule type" value="Genomic_DNA"/>
</dbReference>
<evidence type="ECO:0000256" key="1">
    <source>
        <dbReference type="ARBA" id="ARBA00022737"/>
    </source>
</evidence>
<evidence type="ECO:0000256" key="4">
    <source>
        <dbReference type="SAM" id="MobiDB-lite"/>
    </source>
</evidence>
<dbReference type="SMART" id="SM00028">
    <property type="entry name" value="TPR"/>
    <property type="match status" value="5"/>
</dbReference>
<sequence>MWKVFKACAPKHHGPKLIEYRGVNLVFLIQVKEDLVSGKLCSDVELVWLEDGSTAQVLSKRDDAWSVSVAYVGTKEVAPHLTTPKPFAEWDTEDVCQFFVERDADVLEQRRAYVEIHKNKPWVGARFSGEFVSQARRTRFVDLVSALEANVKLSGKSPAKSFVWIDLFGVNQKHAMHTGQGDSSHSDKEEEILSNGLHNAIRRFGQFVVFFDSWESPAVLKRAWCVFELYGASLSKQKVNVMLPSSEEKEFLGALRNDFERISAVLGQVNSAEAACFVAEDKAMIDQAIQRNVVGGHATIDAGVTSALRVWFVKVIRTQLELSRAEGKTSAVQELLYTGAVLQFEQGQFAEAQAFSDELLESLPDDSVQRGLILNLLGNIARTQGQYTKAEELFEQALARKEQDFGATSDQVARTLNNLGDVALRNGDLDKAEQSLERAMEIFVSLGQSESATSSRCLTNLAAVHMERGDIQSALGELQRSLEMKKQFLGAGHPSVAFTLNMMGRAHRLLGNLDESITAHREAVTLFGKVRGPMSLERADALEALGVAQMERAANKEALESFEDALEIYRQVHKGGSKVARALVQVAEAAVATGNTDDRDRAKEATWELKEMLRQNPDLELSRDKADAVAALDLELMSNLAYNGLMGGERIEDVPSLELNSNPLYTPSIELMSNAFMPDVMDPPPEMQILSDPPPMMQMLSDPADADKED</sequence>
<evidence type="ECO:0000256" key="3">
    <source>
        <dbReference type="PROSITE-ProRule" id="PRU00339"/>
    </source>
</evidence>
<organism evidence="5 6">
    <name type="scientific">Durusdinium trenchii</name>
    <dbReference type="NCBI Taxonomy" id="1381693"/>
    <lineage>
        <taxon>Eukaryota</taxon>
        <taxon>Sar</taxon>
        <taxon>Alveolata</taxon>
        <taxon>Dinophyceae</taxon>
        <taxon>Suessiales</taxon>
        <taxon>Symbiodiniaceae</taxon>
        <taxon>Durusdinium</taxon>
    </lineage>
</organism>
<reference evidence="5 6" key="1">
    <citation type="submission" date="2024-02" db="EMBL/GenBank/DDBJ databases">
        <authorList>
            <person name="Chen Y."/>
            <person name="Shah S."/>
            <person name="Dougan E. K."/>
            <person name="Thang M."/>
            <person name="Chan C."/>
        </authorList>
    </citation>
    <scope>NUCLEOTIDE SEQUENCE [LARGE SCALE GENOMIC DNA]</scope>
</reference>
<dbReference type="Proteomes" id="UP001642464">
    <property type="component" value="Unassembled WGS sequence"/>
</dbReference>
<protein>
    <submittedName>
        <fullName evidence="5">Nephrocystin-3</fullName>
    </submittedName>
</protein>
<accession>A0ABP0IKZ5</accession>
<comment type="caution">
    <text evidence="5">The sequence shown here is derived from an EMBL/GenBank/DDBJ whole genome shotgun (WGS) entry which is preliminary data.</text>
</comment>
<name>A0ABP0IKZ5_9DINO</name>
<dbReference type="PROSITE" id="PS50005">
    <property type="entry name" value="TPR"/>
    <property type="match status" value="2"/>
</dbReference>
<evidence type="ECO:0000313" key="5">
    <source>
        <dbReference type="EMBL" id="CAK9002157.1"/>
    </source>
</evidence>
<proteinExistence type="predicted"/>
<dbReference type="PANTHER" id="PTHR45641">
    <property type="entry name" value="TETRATRICOPEPTIDE REPEAT PROTEIN (AFU_ORTHOLOGUE AFUA_6G03870)"/>
    <property type="match status" value="1"/>
</dbReference>
<feature type="compositionally biased region" description="Pro residues" evidence="4">
    <location>
        <begin position="682"/>
        <end position="696"/>
    </location>
</feature>
<gene>
    <name evidence="5" type="ORF">SCF082_LOCUS7217</name>
</gene>
<dbReference type="InterPro" id="IPR019734">
    <property type="entry name" value="TPR_rpt"/>
</dbReference>
<dbReference type="InterPro" id="IPR011990">
    <property type="entry name" value="TPR-like_helical_dom_sf"/>
</dbReference>
<feature type="repeat" description="TPR" evidence="3">
    <location>
        <begin position="371"/>
        <end position="404"/>
    </location>
</feature>